<dbReference type="GO" id="GO:0005634">
    <property type="term" value="C:nucleus"/>
    <property type="evidence" value="ECO:0007669"/>
    <property type="project" value="TreeGrafter"/>
</dbReference>
<sequence>MSPPPPPPLRIAILECDEPLGRTKEKYGGYGNLFRELLENGAKKFFEEDDGRKPPELEITKFDVVKHEVYPRLEDVDAVLLTGSRHNSFENDPWILKLVEFVKRVLEQERVRLIGVCFGHQIVGRALGVKVDRSERGWEVSVVDVRLTEKGKEVLGMEKGIMPIHQMHRDVVYAYPPHVEALGHTDRCDVQGMYVKNRLITVQGHPEFNAEVVAELLESRHQKGIFDDQTFEEGMRRVRNFHAGLDVGAAFIRFLLDE</sequence>
<evidence type="ECO:0000313" key="2">
    <source>
        <dbReference type="EMBL" id="EME78413.1"/>
    </source>
</evidence>
<dbReference type="InterPro" id="IPR029062">
    <property type="entry name" value="Class_I_gatase-like"/>
</dbReference>
<dbReference type="PANTHER" id="PTHR42695:SF5">
    <property type="entry name" value="GLUTAMINE AMIDOTRANSFERASE YLR126C-RELATED"/>
    <property type="match status" value="1"/>
</dbReference>
<dbReference type="eggNOG" id="KOG3179">
    <property type="taxonomic scope" value="Eukaryota"/>
</dbReference>
<dbReference type="STRING" id="383855.M3AMR2"/>
<reference evidence="2 3" key="1">
    <citation type="journal article" date="2012" name="PLoS Pathog.">
        <title>Diverse lifestyles and strategies of plant pathogenesis encoded in the genomes of eighteen Dothideomycetes fungi.</title>
        <authorList>
            <person name="Ohm R.A."/>
            <person name="Feau N."/>
            <person name="Henrissat B."/>
            <person name="Schoch C.L."/>
            <person name="Horwitz B.A."/>
            <person name="Barry K.W."/>
            <person name="Condon B.J."/>
            <person name="Copeland A.C."/>
            <person name="Dhillon B."/>
            <person name="Glaser F."/>
            <person name="Hesse C.N."/>
            <person name="Kosti I."/>
            <person name="LaButti K."/>
            <person name="Lindquist E.A."/>
            <person name="Lucas S."/>
            <person name="Salamov A.A."/>
            <person name="Bradshaw R.E."/>
            <person name="Ciuffetti L."/>
            <person name="Hamelin R.C."/>
            <person name="Kema G.H.J."/>
            <person name="Lawrence C."/>
            <person name="Scott J.A."/>
            <person name="Spatafora J.W."/>
            <person name="Turgeon B.G."/>
            <person name="de Wit P.J.G.M."/>
            <person name="Zhong S."/>
            <person name="Goodwin S.B."/>
            <person name="Grigoriev I.V."/>
        </authorList>
    </citation>
    <scope>NUCLEOTIDE SEQUENCE [LARGE SCALE GENOMIC DNA]</scope>
    <source>
        <strain evidence="2 3">CIRAD86</strain>
    </source>
</reference>
<dbReference type="CDD" id="cd01741">
    <property type="entry name" value="GATase1_1"/>
    <property type="match status" value="1"/>
</dbReference>
<gene>
    <name evidence="2" type="ORF">MYCFIDRAFT_36932</name>
</gene>
<evidence type="ECO:0000313" key="3">
    <source>
        <dbReference type="Proteomes" id="UP000016932"/>
    </source>
</evidence>
<evidence type="ECO:0000259" key="1">
    <source>
        <dbReference type="Pfam" id="PF00117"/>
    </source>
</evidence>
<dbReference type="PROSITE" id="PS51273">
    <property type="entry name" value="GATASE_TYPE_1"/>
    <property type="match status" value="1"/>
</dbReference>
<dbReference type="AlphaFoldDB" id="M3AMR2"/>
<name>M3AMR2_PSEFD</name>
<dbReference type="Gene3D" id="3.40.50.880">
    <property type="match status" value="1"/>
</dbReference>
<dbReference type="Pfam" id="PF00117">
    <property type="entry name" value="GATase"/>
    <property type="match status" value="1"/>
</dbReference>
<dbReference type="GO" id="GO:0005829">
    <property type="term" value="C:cytosol"/>
    <property type="evidence" value="ECO:0007669"/>
    <property type="project" value="TreeGrafter"/>
</dbReference>
<dbReference type="Proteomes" id="UP000016932">
    <property type="component" value="Unassembled WGS sequence"/>
</dbReference>
<dbReference type="HOGENOM" id="CLU_054974_0_2_1"/>
<dbReference type="VEuPathDB" id="FungiDB:MYCFIDRAFT_36932"/>
<dbReference type="SUPFAM" id="SSF52317">
    <property type="entry name" value="Class I glutamine amidotransferase-like"/>
    <property type="match status" value="1"/>
</dbReference>
<dbReference type="EMBL" id="KB446563">
    <property type="protein sequence ID" value="EME78413.1"/>
    <property type="molecule type" value="Genomic_DNA"/>
</dbReference>
<keyword evidence="3" id="KW-1185">Reference proteome</keyword>
<dbReference type="PANTHER" id="PTHR42695">
    <property type="entry name" value="GLUTAMINE AMIDOTRANSFERASE YLR126C-RELATED"/>
    <property type="match status" value="1"/>
</dbReference>
<dbReference type="KEGG" id="pfj:MYCFIDRAFT_36932"/>
<dbReference type="OrthoDB" id="92161at2759"/>
<accession>M3AMR2</accession>
<dbReference type="InterPro" id="IPR044992">
    <property type="entry name" value="ChyE-like"/>
</dbReference>
<feature type="domain" description="Glutamine amidotransferase" evidence="1">
    <location>
        <begin position="60"/>
        <end position="210"/>
    </location>
</feature>
<protein>
    <recommendedName>
        <fullName evidence="1">Glutamine amidotransferase domain-containing protein</fullName>
    </recommendedName>
</protein>
<dbReference type="InterPro" id="IPR017926">
    <property type="entry name" value="GATASE"/>
</dbReference>
<organism evidence="2 3">
    <name type="scientific">Pseudocercospora fijiensis (strain CIRAD86)</name>
    <name type="common">Black leaf streak disease fungus</name>
    <name type="synonym">Mycosphaerella fijiensis</name>
    <dbReference type="NCBI Taxonomy" id="383855"/>
    <lineage>
        <taxon>Eukaryota</taxon>
        <taxon>Fungi</taxon>
        <taxon>Dikarya</taxon>
        <taxon>Ascomycota</taxon>
        <taxon>Pezizomycotina</taxon>
        <taxon>Dothideomycetes</taxon>
        <taxon>Dothideomycetidae</taxon>
        <taxon>Mycosphaerellales</taxon>
        <taxon>Mycosphaerellaceae</taxon>
        <taxon>Pseudocercospora</taxon>
    </lineage>
</organism>
<dbReference type="GeneID" id="19339156"/>
<proteinExistence type="predicted"/>
<dbReference type="RefSeq" id="XP_007930512.1">
    <property type="nucleotide sequence ID" value="XM_007932321.1"/>
</dbReference>